<gene>
    <name evidence="1" type="ORF">UFOVP242_30</name>
</gene>
<dbReference type="EMBL" id="LR798294">
    <property type="protein sequence ID" value="CAB5221699.1"/>
    <property type="molecule type" value="Genomic_DNA"/>
</dbReference>
<evidence type="ECO:0000313" key="1">
    <source>
        <dbReference type="EMBL" id="CAB5221699.1"/>
    </source>
</evidence>
<accession>A0A6J7WUD4</accession>
<proteinExistence type="predicted"/>
<protein>
    <submittedName>
        <fullName evidence="1">Uncharacterized protein</fullName>
    </submittedName>
</protein>
<sequence>MKTEKKPYPVTLVNPVNSEEWICEDYTDTRFIDGVEYVKVRKPIMQRTVLMRKEALRKK</sequence>
<name>A0A6J7WUD4_9CAUD</name>
<organism evidence="1">
    <name type="scientific">uncultured Caudovirales phage</name>
    <dbReference type="NCBI Taxonomy" id="2100421"/>
    <lineage>
        <taxon>Viruses</taxon>
        <taxon>Duplodnaviria</taxon>
        <taxon>Heunggongvirae</taxon>
        <taxon>Uroviricota</taxon>
        <taxon>Caudoviricetes</taxon>
        <taxon>Peduoviridae</taxon>
        <taxon>Maltschvirus</taxon>
        <taxon>Maltschvirus maltsch</taxon>
    </lineage>
</organism>
<reference evidence="1" key="1">
    <citation type="submission" date="2020-05" db="EMBL/GenBank/DDBJ databases">
        <authorList>
            <person name="Chiriac C."/>
            <person name="Salcher M."/>
            <person name="Ghai R."/>
            <person name="Kavagutti S V."/>
        </authorList>
    </citation>
    <scope>NUCLEOTIDE SEQUENCE</scope>
</reference>